<dbReference type="STRING" id="34061.B0189_00095"/>
<accession>A0A1N7FRV7</accession>
<name>A0A1N7FRV7_9GAMM</name>
<proteinExistence type="predicted"/>
<evidence type="ECO:0000313" key="1">
    <source>
        <dbReference type="EMBL" id="SIS03073.1"/>
    </source>
</evidence>
<sequence length="108" mass="12403">MLIYPLRHQSSSADTWEMLLQDIQDKEQIAHLTNKVSKALIIDLPIQQGFGMSLFLNTSSNLNNHEALHAWVKQTITHLADRQLYDEDSLYLLIKSALLKELPNNEAF</sequence>
<organism evidence="1 2">
    <name type="scientific">Moraxella cuniculi DSM 21768</name>
    <dbReference type="NCBI Taxonomy" id="1122245"/>
    <lineage>
        <taxon>Bacteria</taxon>
        <taxon>Pseudomonadati</taxon>
        <taxon>Pseudomonadota</taxon>
        <taxon>Gammaproteobacteria</taxon>
        <taxon>Moraxellales</taxon>
        <taxon>Moraxellaceae</taxon>
        <taxon>Moraxella</taxon>
    </lineage>
</organism>
<reference evidence="2" key="1">
    <citation type="submission" date="2017-01" db="EMBL/GenBank/DDBJ databases">
        <authorList>
            <person name="Varghese N."/>
            <person name="Submissions S."/>
        </authorList>
    </citation>
    <scope>NUCLEOTIDE SEQUENCE [LARGE SCALE GENOMIC DNA]</scope>
    <source>
        <strain evidence="2">DSM 21768</strain>
    </source>
</reference>
<evidence type="ECO:0000313" key="2">
    <source>
        <dbReference type="Proteomes" id="UP000187495"/>
    </source>
</evidence>
<dbReference type="AlphaFoldDB" id="A0A1N7FRV7"/>
<keyword evidence="2" id="KW-1185">Reference proteome</keyword>
<protein>
    <submittedName>
        <fullName evidence="1">Uncharacterized protein</fullName>
    </submittedName>
</protein>
<dbReference type="RefSeq" id="WP_076555869.1">
    <property type="nucleotide sequence ID" value="NZ_FTNU01000016.1"/>
</dbReference>
<gene>
    <name evidence="1" type="ORF">SAMN02745664_11639</name>
</gene>
<dbReference type="EMBL" id="FTNU01000016">
    <property type="protein sequence ID" value="SIS03073.1"/>
    <property type="molecule type" value="Genomic_DNA"/>
</dbReference>
<dbReference type="Proteomes" id="UP000187495">
    <property type="component" value="Unassembled WGS sequence"/>
</dbReference>